<feature type="domain" description="PI3K/PI4K catalytic" evidence="7">
    <location>
        <begin position="431"/>
        <end position="709"/>
    </location>
</feature>
<keyword evidence="2" id="KW-0479">Metal-binding</keyword>
<keyword evidence="5" id="KW-0862">Zinc</keyword>
<evidence type="ECO:0000256" key="2">
    <source>
        <dbReference type="ARBA" id="ARBA00022723"/>
    </source>
</evidence>
<dbReference type="InterPro" id="IPR015433">
    <property type="entry name" value="PI3/4_kinase"/>
</dbReference>
<dbReference type="GO" id="GO:0046854">
    <property type="term" value="P:phosphatidylinositol phosphate biosynthetic process"/>
    <property type="evidence" value="ECO:0007669"/>
    <property type="project" value="InterPro"/>
</dbReference>
<dbReference type="GO" id="GO:0016020">
    <property type="term" value="C:membrane"/>
    <property type="evidence" value="ECO:0007669"/>
    <property type="project" value="TreeGrafter"/>
</dbReference>
<keyword evidence="3" id="KW-0863">Zinc-finger</keyword>
<evidence type="ECO:0000256" key="4">
    <source>
        <dbReference type="ARBA" id="ARBA00022777"/>
    </source>
</evidence>
<dbReference type="SMART" id="SM00146">
    <property type="entry name" value="PI3Kc"/>
    <property type="match status" value="1"/>
</dbReference>
<dbReference type="InterPro" id="IPR000306">
    <property type="entry name" value="Znf_FYVE"/>
</dbReference>
<evidence type="ECO:0000259" key="7">
    <source>
        <dbReference type="PROSITE" id="PS50290"/>
    </source>
</evidence>
<evidence type="ECO:0000259" key="6">
    <source>
        <dbReference type="PROSITE" id="PS50178"/>
    </source>
</evidence>
<evidence type="ECO:0000313" key="8">
    <source>
        <dbReference type="EMBL" id="ATZ80816.1"/>
    </source>
</evidence>
<dbReference type="Gene3D" id="3.30.1010.10">
    <property type="entry name" value="Phosphatidylinositol 3-kinase Catalytic Subunit, Chain A, domain 4"/>
    <property type="match status" value="1"/>
</dbReference>
<dbReference type="GO" id="GO:0008270">
    <property type="term" value="F:zinc ion binding"/>
    <property type="evidence" value="ECO:0007669"/>
    <property type="project" value="UniProtKB-KW"/>
</dbReference>
<dbReference type="InterPro" id="IPR017455">
    <property type="entry name" value="Znf_FYVE-rel"/>
</dbReference>
<evidence type="ECO:0000256" key="3">
    <source>
        <dbReference type="ARBA" id="ARBA00022771"/>
    </source>
</evidence>
<evidence type="ECO:0000313" key="9">
    <source>
        <dbReference type="Proteomes" id="UP000240325"/>
    </source>
</evidence>
<dbReference type="Pfam" id="PF00454">
    <property type="entry name" value="PI3_PI4_kinase"/>
    <property type="match status" value="1"/>
</dbReference>
<dbReference type="GO" id="GO:0048015">
    <property type="term" value="P:phosphatidylinositol-mediated signaling"/>
    <property type="evidence" value="ECO:0007669"/>
    <property type="project" value="TreeGrafter"/>
</dbReference>
<dbReference type="Gene3D" id="1.10.1070.11">
    <property type="entry name" value="Phosphatidylinositol 3-/4-kinase, catalytic domain"/>
    <property type="match status" value="1"/>
</dbReference>
<dbReference type="SUPFAM" id="SSF56112">
    <property type="entry name" value="Protein kinase-like (PK-like)"/>
    <property type="match status" value="1"/>
</dbReference>
<dbReference type="Pfam" id="PF01363">
    <property type="entry name" value="FYVE"/>
    <property type="match status" value="1"/>
</dbReference>
<name>A0A2H4UVD3_9VIRU</name>
<dbReference type="InterPro" id="IPR011011">
    <property type="entry name" value="Znf_FYVE_PHD"/>
</dbReference>
<dbReference type="GO" id="GO:0052742">
    <property type="term" value="F:phosphatidylinositol kinase activity"/>
    <property type="evidence" value="ECO:0007669"/>
    <property type="project" value="TreeGrafter"/>
</dbReference>
<dbReference type="SUPFAM" id="SSF57903">
    <property type="entry name" value="FYVE/PHD zinc finger"/>
    <property type="match status" value="1"/>
</dbReference>
<dbReference type="InterPro" id="IPR011009">
    <property type="entry name" value="Kinase-like_dom_sf"/>
</dbReference>
<keyword evidence="4 8" id="KW-0418">Kinase</keyword>
<dbReference type="PANTHER" id="PTHR10048">
    <property type="entry name" value="PHOSPHATIDYLINOSITOL KINASE"/>
    <property type="match status" value="1"/>
</dbReference>
<organism evidence="8">
    <name type="scientific">Bodo saltans virus</name>
    <dbReference type="NCBI Taxonomy" id="2024608"/>
    <lineage>
        <taxon>Viruses</taxon>
        <taxon>Varidnaviria</taxon>
        <taxon>Bamfordvirae</taxon>
        <taxon>Nucleocytoviricota</taxon>
        <taxon>Megaviricetes</taxon>
        <taxon>Imitervirales</taxon>
        <taxon>Mimiviridae</taxon>
        <taxon>Klosneuvirinae</taxon>
        <taxon>Theiavirus</taxon>
        <taxon>Theiavirus salishense</taxon>
    </lineage>
</organism>
<dbReference type="InterPro" id="IPR036940">
    <property type="entry name" value="PI3/4_kinase_cat_sf"/>
</dbReference>
<protein>
    <submittedName>
        <fullName evidence="8">Phosphatidylinositol kinase</fullName>
    </submittedName>
</protein>
<sequence length="716" mass="84131">MILDGEIGTGFSVYVERKKSNENLSMNNFVNNDNFKSQLNEIYPKYIERWVDESVVLNCQDQHCNIKFSAWYNRKHHCRACGCVYCGNCCKQYITIPSYVKKPIESATYLQQLNNLKHGSQEQLVCNVCFAKLKNLESISENISIAEYFDLDTLFSLLKASKKWYNACIHYLSKFREIQYHKTYTLYTNWEINILRLSKNILFEHSNWKLHIIKSSLQNYYETMDNNNINDIIAILKAYKADTKKRCLCLKLMCSRKCFLALDIVDYIEILNFVSFLDNRKNIFWENVILKTFLLEILQHICKESNVLHCQIFKNTIPLLCSILASLTNDLMEYVDKDFIEKIFDQLLVYPGVIYYLYDEIEYLRGEHKNMGIINLYDIIKNYINTYKKNLPNEEKISEMKSTLIALINDKKADIKLPMIYPLNYDLKVVKIINNRVMESNSRPILLEMKIEDKTKEQKYAKFLIKKEATLRKEQIVSCIISLLLFKLEQHETLQHKNTDKLPSYYIKMLNKDVGVIEFVEDSITLREINVKGFTLQNYILNNNKNEALDAIKKRFAISMATSCCITYLLGLGDRHLDNIMVNKRGQIFNIDYGYILDNPITNFLGAPSIKVTLDMIDFLGGQNSEYYKLFEDYLLYVYDIMRLYKNIIVDHYELLGNEKMIDWNKYRDKLESRFMTGLIGRDIKIVLSNEIQSSNSYSSIFNDICHNLGMGLKKS</sequence>
<dbReference type="Gene3D" id="3.30.40.10">
    <property type="entry name" value="Zinc/RING finger domain, C3HC4 (zinc finger)"/>
    <property type="match status" value="1"/>
</dbReference>
<dbReference type="InterPro" id="IPR013083">
    <property type="entry name" value="Znf_RING/FYVE/PHD"/>
</dbReference>
<keyword evidence="9" id="KW-1185">Reference proteome</keyword>
<gene>
    <name evidence="8" type="ORF">BMW23_0770</name>
</gene>
<dbReference type="InterPro" id="IPR000403">
    <property type="entry name" value="PI3/4_kinase_cat_dom"/>
</dbReference>
<evidence type="ECO:0000256" key="1">
    <source>
        <dbReference type="ARBA" id="ARBA00022679"/>
    </source>
</evidence>
<dbReference type="SMART" id="SM00064">
    <property type="entry name" value="FYVE"/>
    <property type="match status" value="1"/>
</dbReference>
<dbReference type="Proteomes" id="UP000240325">
    <property type="component" value="Segment"/>
</dbReference>
<feature type="domain" description="FYVE-type" evidence="6">
    <location>
        <begin position="64"/>
        <end position="134"/>
    </location>
</feature>
<dbReference type="EMBL" id="MF782455">
    <property type="protein sequence ID" value="ATZ80816.1"/>
    <property type="molecule type" value="Genomic_DNA"/>
</dbReference>
<proteinExistence type="predicted"/>
<accession>A0A2H4UVD3</accession>
<evidence type="ECO:0000256" key="5">
    <source>
        <dbReference type="ARBA" id="ARBA00022833"/>
    </source>
</evidence>
<keyword evidence="1" id="KW-0808">Transferase</keyword>
<dbReference type="PROSITE" id="PS50178">
    <property type="entry name" value="ZF_FYVE"/>
    <property type="match status" value="1"/>
</dbReference>
<dbReference type="PROSITE" id="PS50290">
    <property type="entry name" value="PI3_4_KINASE_3"/>
    <property type="match status" value="1"/>
</dbReference>
<reference evidence="8" key="1">
    <citation type="journal article" date="2017" name="Elife">
        <title>The kinetoplastid-infecting Bodo saltans virus (BsV), a window into the most abundant giant viruses in the sea.</title>
        <authorList>
            <person name="Deeg C.M."/>
            <person name="Chow C.-E.T."/>
            <person name="Suttle C.A."/>
        </authorList>
    </citation>
    <scope>NUCLEOTIDE SEQUENCE</scope>
    <source>
        <strain evidence="8">NG1</strain>
    </source>
</reference>